<evidence type="ECO:0000313" key="2">
    <source>
        <dbReference type="Proteomes" id="UP000217182"/>
    </source>
</evidence>
<accession>A0A250AVT0</accession>
<organism evidence="1 2">
    <name type="scientific">Gibbsiella quercinecans</name>
    <dbReference type="NCBI Taxonomy" id="929813"/>
    <lineage>
        <taxon>Bacteria</taxon>
        <taxon>Pseudomonadati</taxon>
        <taxon>Pseudomonadota</taxon>
        <taxon>Gammaproteobacteria</taxon>
        <taxon>Enterobacterales</taxon>
        <taxon>Yersiniaceae</taxon>
        <taxon>Gibbsiella</taxon>
    </lineage>
</organism>
<dbReference type="EMBL" id="CP014136">
    <property type="protein sequence ID" value="ATA18047.1"/>
    <property type="molecule type" value="Genomic_DNA"/>
</dbReference>
<reference evidence="1 2" key="1">
    <citation type="submission" date="2016-01" db="EMBL/GenBank/DDBJ databases">
        <authorList>
            <person name="Oliw E.H."/>
        </authorList>
    </citation>
    <scope>NUCLEOTIDE SEQUENCE [LARGE SCALE GENOMIC DNA]</scope>
    <source>
        <strain evidence="1 2">FRB97</strain>
    </source>
</reference>
<proteinExistence type="predicted"/>
<keyword evidence="2" id="KW-1185">Reference proteome</keyword>
<name>A0A250AVT0_9GAMM</name>
<dbReference type="Proteomes" id="UP000217182">
    <property type="component" value="Chromosome"/>
</dbReference>
<dbReference type="RefSeq" id="WP_095844645.1">
    <property type="nucleotide sequence ID" value="NZ_CP014136.1"/>
</dbReference>
<protein>
    <submittedName>
        <fullName evidence="1">Uncharacterized protein</fullName>
    </submittedName>
</protein>
<dbReference type="AlphaFoldDB" id="A0A250AVT0"/>
<dbReference type="KEGG" id="gqu:AWC35_01030"/>
<gene>
    <name evidence="1" type="ORF">AWC35_01030</name>
</gene>
<evidence type="ECO:0000313" key="1">
    <source>
        <dbReference type="EMBL" id="ATA18047.1"/>
    </source>
</evidence>
<dbReference type="OrthoDB" id="6447869at2"/>
<sequence>MPIPERMRPVKVNNKKIKELAKKAEQILASIDGGASEEDPLLKEMMDNWNSQVACPYAFSDFRDFSSWTDAHEFTRIAFNLEKFYEDFTWDELLQTINFVRDPKSRESEQNFVLSLLEKNFHGNPSDLIFWPNYWFNKPDMLHVDLSTEEIAGYLMARSGRQLADAPQIDLKYPIPVTDSKECL</sequence>